<evidence type="ECO:0000256" key="4">
    <source>
        <dbReference type="ARBA" id="ARBA00022490"/>
    </source>
</evidence>
<dbReference type="HAMAP" id="MF_00127">
    <property type="entry name" value="His_tRNA_synth"/>
    <property type="match status" value="1"/>
</dbReference>
<evidence type="ECO:0000256" key="11">
    <source>
        <dbReference type="HAMAP-Rule" id="MF_00127"/>
    </source>
</evidence>
<evidence type="ECO:0000256" key="9">
    <source>
        <dbReference type="ARBA" id="ARBA00023146"/>
    </source>
</evidence>
<dbReference type="PANTHER" id="PTHR43707:SF1">
    <property type="entry name" value="HISTIDINE--TRNA LIGASE, MITOCHONDRIAL-RELATED"/>
    <property type="match status" value="1"/>
</dbReference>
<dbReference type="Pfam" id="PF03129">
    <property type="entry name" value="HGTP_anticodon"/>
    <property type="match status" value="1"/>
</dbReference>
<dbReference type="PANTHER" id="PTHR43707">
    <property type="entry name" value="HISTIDYL-TRNA SYNTHETASE"/>
    <property type="match status" value="1"/>
</dbReference>
<organism evidence="14 15">
    <name type="scientific">Candidatus Limadaptatus stercoripullorum</name>
    <dbReference type="NCBI Taxonomy" id="2840846"/>
    <lineage>
        <taxon>Bacteria</taxon>
        <taxon>Bacillati</taxon>
        <taxon>Bacillota</taxon>
        <taxon>Clostridia</taxon>
        <taxon>Eubacteriales</taxon>
        <taxon>Candidatus Limadaptatus</taxon>
    </lineage>
</organism>
<dbReference type="CDD" id="cd00859">
    <property type="entry name" value="HisRS_anticodon"/>
    <property type="match status" value="1"/>
</dbReference>
<evidence type="ECO:0000256" key="12">
    <source>
        <dbReference type="PIRSR" id="PIRSR001549-1"/>
    </source>
</evidence>
<dbReference type="GO" id="GO:0005524">
    <property type="term" value="F:ATP binding"/>
    <property type="evidence" value="ECO:0007669"/>
    <property type="project" value="UniProtKB-UniRule"/>
</dbReference>
<evidence type="ECO:0000256" key="5">
    <source>
        <dbReference type="ARBA" id="ARBA00022598"/>
    </source>
</evidence>
<evidence type="ECO:0000256" key="6">
    <source>
        <dbReference type="ARBA" id="ARBA00022741"/>
    </source>
</evidence>
<keyword evidence="4 11" id="KW-0963">Cytoplasm</keyword>
<keyword evidence="6 11" id="KW-0547">Nucleotide-binding</keyword>
<comment type="similarity">
    <text evidence="2 11">Belongs to the class-II aminoacyl-tRNA synthetase family.</text>
</comment>
<dbReference type="GO" id="GO:0005737">
    <property type="term" value="C:cytoplasm"/>
    <property type="evidence" value="ECO:0007669"/>
    <property type="project" value="UniProtKB-SubCell"/>
</dbReference>
<evidence type="ECO:0000256" key="10">
    <source>
        <dbReference type="ARBA" id="ARBA00047639"/>
    </source>
</evidence>
<proteinExistence type="inferred from homology"/>
<dbReference type="SUPFAM" id="SSF52954">
    <property type="entry name" value="Class II aaRS ABD-related"/>
    <property type="match status" value="1"/>
</dbReference>
<comment type="catalytic activity">
    <reaction evidence="10 11">
        <text>tRNA(His) + L-histidine + ATP = L-histidyl-tRNA(His) + AMP + diphosphate + H(+)</text>
        <dbReference type="Rhea" id="RHEA:17313"/>
        <dbReference type="Rhea" id="RHEA-COMP:9665"/>
        <dbReference type="Rhea" id="RHEA-COMP:9689"/>
        <dbReference type="ChEBI" id="CHEBI:15378"/>
        <dbReference type="ChEBI" id="CHEBI:30616"/>
        <dbReference type="ChEBI" id="CHEBI:33019"/>
        <dbReference type="ChEBI" id="CHEBI:57595"/>
        <dbReference type="ChEBI" id="CHEBI:78442"/>
        <dbReference type="ChEBI" id="CHEBI:78527"/>
        <dbReference type="ChEBI" id="CHEBI:456215"/>
        <dbReference type="EC" id="6.1.1.21"/>
    </reaction>
</comment>
<gene>
    <name evidence="11" type="primary">hisS</name>
    <name evidence="14" type="ORF">IAC73_03775</name>
</gene>
<dbReference type="GO" id="GO:0140096">
    <property type="term" value="F:catalytic activity, acting on a protein"/>
    <property type="evidence" value="ECO:0007669"/>
    <property type="project" value="UniProtKB-ARBA"/>
</dbReference>
<dbReference type="Gene3D" id="3.40.50.800">
    <property type="entry name" value="Anticodon-binding domain"/>
    <property type="match status" value="1"/>
</dbReference>
<reference evidence="14" key="2">
    <citation type="journal article" date="2021" name="PeerJ">
        <title>Extensive microbial diversity within the chicken gut microbiome revealed by metagenomics and culture.</title>
        <authorList>
            <person name="Gilroy R."/>
            <person name="Ravi A."/>
            <person name="Getino M."/>
            <person name="Pursley I."/>
            <person name="Horton D.L."/>
            <person name="Alikhan N.F."/>
            <person name="Baker D."/>
            <person name="Gharbi K."/>
            <person name="Hall N."/>
            <person name="Watson M."/>
            <person name="Adriaenssens E.M."/>
            <person name="Foster-Nyarko E."/>
            <person name="Jarju S."/>
            <person name="Secka A."/>
            <person name="Antonio M."/>
            <person name="Oren A."/>
            <person name="Chaudhuri R.R."/>
            <person name="La Ragione R."/>
            <person name="Hildebrand F."/>
            <person name="Pallen M.J."/>
        </authorList>
    </citation>
    <scope>NUCLEOTIDE SEQUENCE</scope>
    <source>
        <strain evidence="14">10406</strain>
    </source>
</reference>
<dbReference type="InterPro" id="IPR033656">
    <property type="entry name" value="HisRS_anticodon"/>
</dbReference>
<keyword evidence="5 11" id="KW-0436">Ligase</keyword>
<dbReference type="InterPro" id="IPR041715">
    <property type="entry name" value="HisRS-like_core"/>
</dbReference>
<evidence type="ECO:0000313" key="15">
    <source>
        <dbReference type="Proteomes" id="UP000886857"/>
    </source>
</evidence>
<dbReference type="EMBL" id="DVOE01000057">
    <property type="protein sequence ID" value="HIU98944.1"/>
    <property type="molecule type" value="Genomic_DNA"/>
</dbReference>
<reference evidence="14" key="1">
    <citation type="submission" date="2020-10" db="EMBL/GenBank/DDBJ databases">
        <authorList>
            <person name="Gilroy R."/>
        </authorList>
    </citation>
    <scope>NUCLEOTIDE SEQUENCE</scope>
    <source>
        <strain evidence="14">10406</strain>
    </source>
</reference>
<accession>A0A9D1SW49</accession>
<dbReference type="GO" id="GO:0004821">
    <property type="term" value="F:histidine-tRNA ligase activity"/>
    <property type="evidence" value="ECO:0007669"/>
    <property type="project" value="UniProtKB-UniRule"/>
</dbReference>
<name>A0A9D1SW49_9FIRM</name>
<dbReference type="GO" id="GO:0006427">
    <property type="term" value="P:histidyl-tRNA aminoacylation"/>
    <property type="evidence" value="ECO:0007669"/>
    <property type="project" value="UniProtKB-UniRule"/>
</dbReference>
<dbReference type="InterPro" id="IPR045864">
    <property type="entry name" value="aa-tRNA-synth_II/BPL/LPL"/>
</dbReference>
<dbReference type="SUPFAM" id="SSF55681">
    <property type="entry name" value="Class II aaRS and biotin synthetases"/>
    <property type="match status" value="1"/>
</dbReference>
<feature type="binding site" evidence="12">
    <location>
        <position position="256"/>
    </location>
    <ligand>
        <name>L-histidine</name>
        <dbReference type="ChEBI" id="CHEBI:57595"/>
    </ligand>
</feature>
<protein>
    <recommendedName>
        <fullName evidence="11">Histidine--tRNA ligase</fullName>
        <ecNumber evidence="11">6.1.1.21</ecNumber>
    </recommendedName>
    <alternativeName>
        <fullName evidence="11">Histidyl-tRNA synthetase</fullName>
        <shortName evidence="11">HisRS</shortName>
    </alternativeName>
</protein>
<dbReference type="AlphaFoldDB" id="A0A9D1SW49"/>
<dbReference type="EC" id="6.1.1.21" evidence="11"/>
<comment type="caution">
    <text evidence="14">The sequence shown here is derived from an EMBL/GenBank/DDBJ whole genome shotgun (WGS) entry which is preliminary data.</text>
</comment>
<dbReference type="InterPro" id="IPR015807">
    <property type="entry name" value="His-tRNA-ligase"/>
</dbReference>
<feature type="binding site" evidence="12">
    <location>
        <position position="111"/>
    </location>
    <ligand>
        <name>L-histidine</name>
        <dbReference type="ChEBI" id="CHEBI:57595"/>
    </ligand>
</feature>
<dbReference type="Pfam" id="PF13393">
    <property type="entry name" value="tRNA-synt_His"/>
    <property type="match status" value="2"/>
</dbReference>
<sequence length="415" mass="45463">MISIPKGTKDMLPRDAAAWHYVEQKARETAALFSFREIRTPMFEHTELFTRGVGETTDIVTKEMYTFEDKGGRSMTLRPEGTAGVARAFIENGLGQDVMPMKAYYLASVFRYERPQSGRLREHHQFGVELYGSSSPYADAEVISLAHTFLSSVGIGGLTLHLNSIGCKECRPKFNAALRGYIGDNLDRMCGKCRERFDKNPLRILDCKEEKCREIVKAAPSITDFLCDDCRAHFEQLQGILERQGVPFVVDPSVVRGLDYYTRTVFEFVSEDIGAQGTVCGGGRYDGLVEEVGGKSTPAVGFGLGLERLLLVLQNTGRLDAPRERADVYLAPLGERAAGEVPAIAAGLRRAGVSADYDMMGRGVKAQMKYADKSGARFVVVIGDNELESGAAVLKNMDTGEERSVALGDIAGALK</sequence>
<feature type="binding site" evidence="12">
    <location>
        <position position="129"/>
    </location>
    <ligand>
        <name>L-histidine</name>
        <dbReference type="ChEBI" id="CHEBI:57595"/>
    </ligand>
</feature>
<dbReference type="PROSITE" id="PS50862">
    <property type="entry name" value="AA_TRNA_LIGASE_II"/>
    <property type="match status" value="1"/>
</dbReference>
<evidence type="ECO:0000256" key="2">
    <source>
        <dbReference type="ARBA" id="ARBA00008226"/>
    </source>
</evidence>
<dbReference type="CDD" id="cd00773">
    <property type="entry name" value="HisRS-like_core"/>
    <property type="match status" value="1"/>
</dbReference>
<feature type="domain" description="Aminoacyl-transfer RNA synthetases class-II family profile" evidence="13">
    <location>
        <begin position="22"/>
        <end position="332"/>
    </location>
</feature>
<keyword evidence="8 11" id="KW-0648">Protein biosynthesis</keyword>
<dbReference type="NCBIfam" id="TIGR00442">
    <property type="entry name" value="hisS"/>
    <property type="match status" value="1"/>
</dbReference>
<dbReference type="GO" id="GO:0016740">
    <property type="term" value="F:transferase activity"/>
    <property type="evidence" value="ECO:0007669"/>
    <property type="project" value="UniProtKB-ARBA"/>
</dbReference>
<dbReference type="InterPro" id="IPR036621">
    <property type="entry name" value="Anticodon-bd_dom_sf"/>
</dbReference>
<feature type="binding site" evidence="12">
    <location>
        <position position="125"/>
    </location>
    <ligand>
        <name>L-histidine</name>
        <dbReference type="ChEBI" id="CHEBI:57595"/>
    </ligand>
</feature>
<feature type="binding site" evidence="12">
    <location>
        <begin position="260"/>
        <end position="261"/>
    </location>
    <ligand>
        <name>L-histidine</name>
        <dbReference type="ChEBI" id="CHEBI:57595"/>
    </ligand>
</feature>
<comment type="subcellular location">
    <subcellularLocation>
        <location evidence="1 11">Cytoplasm</location>
    </subcellularLocation>
</comment>
<evidence type="ECO:0000259" key="13">
    <source>
        <dbReference type="PROSITE" id="PS50862"/>
    </source>
</evidence>
<dbReference type="InterPro" id="IPR006195">
    <property type="entry name" value="aa-tRNA-synth_II"/>
</dbReference>
<dbReference type="FunFam" id="3.30.930.10:FF:000005">
    <property type="entry name" value="Histidine--tRNA ligase"/>
    <property type="match status" value="1"/>
</dbReference>
<evidence type="ECO:0000256" key="7">
    <source>
        <dbReference type="ARBA" id="ARBA00022840"/>
    </source>
</evidence>
<evidence type="ECO:0000256" key="8">
    <source>
        <dbReference type="ARBA" id="ARBA00022917"/>
    </source>
</evidence>
<dbReference type="InterPro" id="IPR004516">
    <property type="entry name" value="HisRS/HisZ"/>
</dbReference>
<dbReference type="PIRSF" id="PIRSF001549">
    <property type="entry name" value="His-tRNA_synth"/>
    <property type="match status" value="1"/>
</dbReference>
<keyword evidence="9 11" id="KW-0030">Aminoacyl-tRNA synthetase</keyword>
<dbReference type="Proteomes" id="UP000886857">
    <property type="component" value="Unassembled WGS sequence"/>
</dbReference>
<comment type="subunit">
    <text evidence="3 11">Homodimer.</text>
</comment>
<evidence type="ECO:0000313" key="14">
    <source>
        <dbReference type="EMBL" id="HIU98944.1"/>
    </source>
</evidence>
<evidence type="ECO:0000256" key="1">
    <source>
        <dbReference type="ARBA" id="ARBA00004496"/>
    </source>
</evidence>
<feature type="binding site" evidence="12">
    <location>
        <begin position="80"/>
        <end position="82"/>
    </location>
    <ligand>
        <name>L-histidine</name>
        <dbReference type="ChEBI" id="CHEBI:57595"/>
    </ligand>
</feature>
<dbReference type="InterPro" id="IPR004154">
    <property type="entry name" value="Anticodon-bd"/>
</dbReference>
<evidence type="ECO:0000256" key="3">
    <source>
        <dbReference type="ARBA" id="ARBA00011738"/>
    </source>
</evidence>
<keyword evidence="7 11" id="KW-0067">ATP-binding</keyword>
<dbReference type="Gene3D" id="3.30.930.10">
    <property type="entry name" value="Bira Bifunctional Protein, Domain 2"/>
    <property type="match status" value="1"/>
</dbReference>